<dbReference type="InterPro" id="IPR019887">
    <property type="entry name" value="Tscrpt_reg_AsnC/Lrp_C"/>
</dbReference>
<reference evidence="3" key="1">
    <citation type="submission" date="2018-01" db="EMBL/GenBank/DDBJ databases">
        <authorList>
            <person name="Kerou L M."/>
        </authorList>
    </citation>
    <scope>NUCLEOTIDE SEQUENCE [LARGE SCALE GENOMIC DNA]</scope>
    <source>
        <strain evidence="3">SCU2</strain>
    </source>
</reference>
<dbReference type="RefSeq" id="WP_103287779.1">
    <property type="nucleotide sequence ID" value="NZ_LT981265.1"/>
</dbReference>
<evidence type="ECO:0000259" key="1">
    <source>
        <dbReference type="Pfam" id="PF01037"/>
    </source>
</evidence>
<dbReference type="AlphaFoldDB" id="A0A2K5AP31"/>
<dbReference type="KEGG" id="ncv:NCAV_0194"/>
<organism evidence="2 3">
    <name type="scientific">Candidatus Nitrosocaldus cavascurensis</name>
    <dbReference type="NCBI Taxonomy" id="2058097"/>
    <lineage>
        <taxon>Archaea</taxon>
        <taxon>Nitrososphaerota</taxon>
        <taxon>Nitrososphaeria</taxon>
        <taxon>Candidatus Nitrosocaldales</taxon>
        <taxon>Candidatus Nitrosocaldaceae</taxon>
        <taxon>Candidatus Nitrosocaldus</taxon>
    </lineage>
</organism>
<dbReference type="EMBL" id="LT981265">
    <property type="protein sequence ID" value="SPC33394.1"/>
    <property type="molecule type" value="Genomic_DNA"/>
</dbReference>
<dbReference type="SUPFAM" id="SSF54909">
    <property type="entry name" value="Dimeric alpha+beta barrel"/>
    <property type="match status" value="1"/>
</dbReference>
<keyword evidence="3" id="KW-1185">Reference proteome</keyword>
<proteinExistence type="predicted"/>
<dbReference type="GeneID" id="41594295"/>
<sequence>MGMRAYIEIDLEPGRDVIASASIIRQIDGVKEAHAVSEHCDILAIIEARDFKGIYNIVMRKIQIIKGVSDTRILPCIDI</sequence>
<dbReference type="Pfam" id="PF01037">
    <property type="entry name" value="AsnC_trans_reg"/>
    <property type="match status" value="1"/>
</dbReference>
<dbReference type="InterPro" id="IPR011008">
    <property type="entry name" value="Dimeric_a/b-barrel"/>
</dbReference>
<evidence type="ECO:0000313" key="2">
    <source>
        <dbReference type="EMBL" id="SPC33394.1"/>
    </source>
</evidence>
<evidence type="ECO:0000313" key="3">
    <source>
        <dbReference type="Proteomes" id="UP000236248"/>
    </source>
</evidence>
<name>A0A2K5AP31_9ARCH</name>
<dbReference type="Proteomes" id="UP000236248">
    <property type="component" value="Chromosome NCAV"/>
</dbReference>
<gene>
    <name evidence="2" type="ORF">NCAV_0194</name>
</gene>
<dbReference type="Gene3D" id="3.30.70.920">
    <property type="match status" value="1"/>
</dbReference>
<accession>A0A2K5AP31</accession>
<protein>
    <recommendedName>
        <fullName evidence="1">Transcription regulator AsnC/Lrp ligand binding domain-containing protein</fullName>
    </recommendedName>
</protein>
<feature type="domain" description="Transcription regulator AsnC/Lrp ligand binding" evidence="1">
    <location>
        <begin position="7"/>
        <end position="74"/>
    </location>
</feature>